<feature type="transmembrane region" description="Helical" evidence="2">
    <location>
        <begin position="197"/>
        <end position="215"/>
    </location>
</feature>
<dbReference type="InterPro" id="IPR011623">
    <property type="entry name" value="7TMR_DISM_rcpt_extracell_dom1"/>
</dbReference>
<protein>
    <recommendedName>
        <fullName evidence="3">HTH LytTR-type domain-containing protein</fullName>
    </recommendedName>
</protein>
<evidence type="ECO:0000259" key="3">
    <source>
        <dbReference type="SMART" id="SM00850"/>
    </source>
</evidence>
<dbReference type="InterPro" id="IPR007492">
    <property type="entry name" value="LytTR_DNA-bd_dom"/>
</dbReference>
<dbReference type="Gene3D" id="2.60.120.260">
    <property type="entry name" value="Galactose-binding domain-like"/>
    <property type="match status" value="1"/>
</dbReference>
<feature type="transmembrane region" description="Helical" evidence="2">
    <location>
        <begin position="222"/>
        <end position="238"/>
    </location>
</feature>
<evidence type="ECO:0000256" key="2">
    <source>
        <dbReference type="SAM" id="Phobius"/>
    </source>
</evidence>
<keyword evidence="1" id="KW-0175">Coiled coil</keyword>
<feature type="transmembrane region" description="Helical" evidence="2">
    <location>
        <begin position="287"/>
        <end position="307"/>
    </location>
</feature>
<evidence type="ECO:0000313" key="4">
    <source>
        <dbReference type="EMBL" id="PCI27092.1"/>
    </source>
</evidence>
<gene>
    <name evidence="4" type="ORF">COB67_09390</name>
</gene>
<keyword evidence="2" id="KW-0812">Transmembrane</keyword>
<feature type="transmembrane region" description="Helical" evidence="2">
    <location>
        <begin position="345"/>
        <end position="364"/>
    </location>
</feature>
<reference evidence="5" key="1">
    <citation type="submission" date="2017-08" db="EMBL/GenBank/DDBJ databases">
        <title>A dynamic microbial community with high functional redundancy inhabits the cold, oxic subseafloor aquifer.</title>
        <authorList>
            <person name="Tully B.J."/>
            <person name="Wheat C.G."/>
            <person name="Glazer B.T."/>
            <person name="Huber J.A."/>
        </authorList>
    </citation>
    <scope>NUCLEOTIDE SEQUENCE [LARGE SCALE GENOMIC DNA]</scope>
</reference>
<dbReference type="Pfam" id="PF04397">
    <property type="entry name" value="LytTR"/>
    <property type="match status" value="1"/>
</dbReference>
<dbReference type="EMBL" id="NVSR01000075">
    <property type="protein sequence ID" value="PCI27092.1"/>
    <property type="molecule type" value="Genomic_DNA"/>
</dbReference>
<keyword evidence="2" id="KW-0472">Membrane</keyword>
<evidence type="ECO:0000256" key="1">
    <source>
        <dbReference type="SAM" id="Coils"/>
    </source>
</evidence>
<dbReference type="Pfam" id="PF07695">
    <property type="entry name" value="7TMR-DISM_7TM"/>
    <property type="match status" value="1"/>
</dbReference>
<evidence type="ECO:0000313" key="5">
    <source>
        <dbReference type="Proteomes" id="UP000218113"/>
    </source>
</evidence>
<dbReference type="Proteomes" id="UP000218113">
    <property type="component" value="Unassembled WGS sequence"/>
</dbReference>
<dbReference type="GO" id="GO:0003677">
    <property type="term" value="F:DNA binding"/>
    <property type="evidence" value="ECO:0007669"/>
    <property type="project" value="InterPro"/>
</dbReference>
<feature type="transmembrane region" description="Helical" evidence="2">
    <location>
        <begin position="250"/>
        <end position="271"/>
    </location>
</feature>
<dbReference type="SUPFAM" id="SSF49785">
    <property type="entry name" value="Galactose-binding domain-like"/>
    <property type="match status" value="1"/>
</dbReference>
<accession>A0A2A4T0S7</accession>
<sequence>MRFTYIVSSVLFLLSLIYLANISDFTTKVDIVAGEMKVNEQQLSRTLSLNGEWEFYWQKLLEPQEIENLQEKSFSKVPKSWQSDYGSDGFATYRLRISLNSQEKKRYALYLNRIGSSYTLWVNGEEHLSIGRVSNNKQTAIPRRATTIVTFSAIDKIEIVIQVSNYRHLKGGITDSILFGEATTIQKSSGIYKSVDLFGAIFLFLIAFFGVKFYIAEKNGLYLWNSAAFMSGSIYIILSGENLAAVLFPWLPWALYMKILHLSLTGMFLFYSKTIKTWFPEDQNNKLYLSVIYGFTIYSICVLVLPAKDYIRILPFLHAFMLISSLYWFYTAVKAVRNNRTGALFNLWLLIWLMLSMVLEILYINEISVHFRSIPVALTFVGLTHINLLSQHFIDTIREKEKAREKNLDMALEIKEKEQELTESKSTKKRLKALVENPAFAKEVNKIEEKLDKIGYFESKENVVTFYTPGGRRMGKTALPLKRITEFLDKGLKRCSKNSVVNSIYIEKSTEEIGGVFFLWLSDGAKIRIGPTYVEHFDQYLVSE</sequence>
<feature type="transmembrane region" description="Helical" evidence="2">
    <location>
        <begin position="313"/>
        <end position="333"/>
    </location>
</feature>
<keyword evidence="2" id="KW-1133">Transmembrane helix</keyword>
<dbReference type="SMART" id="SM00850">
    <property type="entry name" value="LytTR"/>
    <property type="match status" value="1"/>
</dbReference>
<feature type="coiled-coil region" evidence="1">
    <location>
        <begin position="400"/>
        <end position="434"/>
    </location>
</feature>
<dbReference type="InterPro" id="IPR008979">
    <property type="entry name" value="Galactose-bd-like_sf"/>
</dbReference>
<dbReference type="AlphaFoldDB" id="A0A2A4T0S7"/>
<organism evidence="4 5">
    <name type="scientific">SAR324 cluster bacterium</name>
    <dbReference type="NCBI Taxonomy" id="2024889"/>
    <lineage>
        <taxon>Bacteria</taxon>
        <taxon>Deltaproteobacteria</taxon>
        <taxon>SAR324 cluster</taxon>
    </lineage>
</organism>
<name>A0A2A4T0S7_9DELT</name>
<comment type="caution">
    <text evidence="4">The sequence shown here is derived from an EMBL/GenBank/DDBJ whole genome shotgun (WGS) entry which is preliminary data.</text>
</comment>
<feature type="domain" description="HTH LytTR-type" evidence="3">
    <location>
        <begin position="444"/>
        <end position="542"/>
    </location>
</feature>
<proteinExistence type="predicted"/>